<dbReference type="InParanoid" id="A0A1Y1Y7X6"/>
<organism evidence="2 3">
    <name type="scientific">Basidiobolus meristosporus CBS 931.73</name>
    <dbReference type="NCBI Taxonomy" id="1314790"/>
    <lineage>
        <taxon>Eukaryota</taxon>
        <taxon>Fungi</taxon>
        <taxon>Fungi incertae sedis</taxon>
        <taxon>Zoopagomycota</taxon>
        <taxon>Entomophthoromycotina</taxon>
        <taxon>Basidiobolomycetes</taxon>
        <taxon>Basidiobolales</taxon>
        <taxon>Basidiobolaceae</taxon>
        <taxon>Basidiobolus</taxon>
    </lineage>
</organism>
<sequence length="159" mass="17851">MLSNRDTFVKVIEKLKTLVNPLAHEHDSQLDGKPVHDSDFLIQVTTYWWGFEVELRPKLMECLNKEANRAILFFGVLSTVAMLLPPIQPFIRVISAFVGLQFALIQREDQGFGVILTATWALPFLLVPIAIQKALEEPNASPNTLLGQELNTSNLAKPQ</sequence>
<comment type="caution">
    <text evidence="2">The sequence shown here is derived from an EMBL/GenBank/DDBJ whole genome shotgun (WGS) entry which is preliminary data.</text>
</comment>
<evidence type="ECO:0000313" key="2">
    <source>
        <dbReference type="EMBL" id="ORX94121.1"/>
    </source>
</evidence>
<evidence type="ECO:0000313" key="3">
    <source>
        <dbReference type="Proteomes" id="UP000193498"/>
    </source>
</evidence>
<dbReference type="Proteomes" id="UP000193498">
    <property type="component" value="Unassembled WGS sequence"/>
</dbReference>
<keyword evidence="3" id="KW-1185">Reference proteome</keyword>
<keyword evidence="1" id="KW-0472">Membrane</keyword>
<gene>
    <name evidence="2" type="ORF">K493DRAFT_302244</name>
</gene>
<feature type="transmembrane region" description="Helical" evidence="1">
    <location>
        <begin position="111"/>
        <end position="131"/>
    </location>
</feature>
<keyword evidence="1" id="KW-1133">Transmembrane helix</keyword>
<feature type="transmembrane region" description="Helical" evidence="1">
    <location>
        <begin position="70"/>
        <end position="91"/>
    </location>
</feature>
<evidence type="ECO:0000256" key="1">
    <source>
        <dbReference type="SAM" id="Phobius"/>
    </source>
</evidence>
<proteinExistence type="predicted"/>
<name>A0A1Y1Y7X6_9FUNG</name>
<dbReference type="EMBL" id="MCFE01000213">
    <property type="protein sequence ID" value="ORX94121.1"/>
    <property type="molecule type" value="Genomic_DNA"/>
</dbReference>
<reference evidence="2 3" key="1">
    <citation type="submission" date="2016-07" db="EMBL/GenBank/DDBJ databases">
        <title>Pervasive Adenine N6-methylation of Active Genes in Fungi.</title>
        <authorList>
            <consortium name="DOE Joint Genome Institute"/>
            <person name="Mondo S.J."/>
            <person name="Dannebaum R.O."/>
            <person name="Kuo R.C."/>
            <person name="Labutti K."/>
            <person name="Haridas S."/>
            <person name="Kuo A."/>
            <person name="Salamov A."/>
            <person name="Ahrendt S.R."/>
            <person name="Lipzen A."/>
            <person name="Sullivan W."/>
            <person name="Andreopoulos W.B."/>
            <person name="Clum A."/>
            <person name="Lindquist E."/>
            <person name="Daum C."/>
            <person name="Ramamoorthy G.K."/>
            <person name="Gryganskyi A."/>
            <person name="Culley D."/>
            <person name="Magnuson J.K."/>
            <person name="James T.Y."/>
            <person name="O'Malley M.A."/>
            <person name="Stajich J.E."/>
            <person name="Spatafora J.W."/>
            <person name="Visel A."/>
            <person name="Grigoriev I.V."/>
        </authorList>
    </citation>
    <scope>NUCLEOTIDE SEQUENCE [LARGE SCALE GENOMIC DNA]</scope>
    <source>
        <strain evidence="2 3">CBS 931.73</strain>
    </source>
</reference>
<keyword evidence="1" id="KW-0812">Transmembrane</keyword>
<protein>
    <submittedName>
        <fullName evidence="2">Uncharacterized protein</fullName>
    </submittedName>
</protein>
<dbReference type="AlphaFoldDB" id="A0A1Y1Y7X6"/>
<dbReference type="OrthoDB" id="2434934at2759"/>
<accession>A0A1Y1Y7X6</accession>